<sequence>MKKLIMLSAILIVVSGCSEEQQNKLSRLGVTWLEGNYKVTFSEGVNQKVWVVKNGKVTTESAKGYYYFWAQIDGKKRYVQAPISRTYIEETGN</sequence>
<reference evidence="1" key="1">
    <citation type="submission" date="2018-06" db="EMBL/GenBank/DDBJ databases">
        <authorList>
            <person name="Zhirakovskaya E."/>
        </authorList>
    </citation>
    <scope>NUCLEOTIDE SEQUENCE</scope>
</reference>
<name>A0A3B0WKA7_9ZZZZ</name>
<evidence type="ECO:0000313" key="1">
    <source>
        <dbReference type="EMBL" id="VAW56458.1"/>
    </source>
</evidence>
<dbReference type="EMBL" id="UOFF01000233">
    <property type="protein sequence ID" value="VAW56458.1"/>
    <property type="molecule type" value="Genomic_DNA"/>
</dbReference>
<gene>
    <name evidence="1" type="ORF">MNBD_GAMMA07-519</name>
</gene>
<accession>A0A3B0WKA7</accession>
<proteinExistence type="predicted"/>
<protein>
    <recommendedName>
        <fullName evidence="2">Lipoprotein</fullName>
    </recommendedName>
</protein>
<evidence type="ECO:0008006" key="2">
    <source>
        <dbReference type="Google" id="ProtNLM"/>
    </source>
</evidence>
<organism evidence="1">
    <name type="scientific">hydrothermal vent metagenome</name>
    <dbReference type="NCBI Taxonomy" id="652676"/>
    <lineage>
        <taxon>unclassified sequences</taxon>
        <taxon>metagenomes</taxon>
        <taxon>ecological metagenomes</taxon>
    </lineage>
</organism>
<dbReference type="PROSITE" id="PS51257">
    <property type="entry name" value="PROKAR_LIPOPROTEIN"/>
    <property type="match status" value="1"/>
</dbReference>
<dbReference type="AlphaFoldDB" id="A0A3B0WKA7"/>